<dbReference type="Proteomes" id="UP000324760">
    <property type="component" value="Chromosome"/>
</dbReference>
<organism evidence="6 7">
    <name type="scientific">Neptunomonas concharum</name>
    <dbReference type="NCBI Taxonomy" id="1031538"/>
    <lineage>
        <taxon>Bacteria</taxon>
        <taxon>Pseudomonadati</taxon>
        <taxon>Pseudomonadota</taxon>
        <taxon>Gammaproteobacteria</taxon>
        <taxon>Oceanospirillales</taxon>
        <taxon>Oceanospirillaceae</taxon>
        <taxon>Neptunomonas</taxon>
    </lineage>
</organism>
<dbReference type="Pfam" id="PF00126">
    <property type="entry name" value="HTH_1"/>
    <property type="match status" value="1"/>
</dbReference>
<dbReference type="PANTHER" id="PTHR30126:SF77">
    <property type="entry name" value="TRANSCRIPTIONAL REGULATORY PROTEIN"/>
    <property type="match status" value="1"/>
</dbReference>
<dbReference type="EMBL" id="CP043869">
    <property type="protein sequence ID" value="QEQ95499.1"/>
    <property type="molecule type" value="Genomic_DNA"/>
</dbReference>
<dbReference type="RefSeq" id="WP_138986204.1">
    <property type="nucleotide sequence ID" value="NZ_CP043869.1"/>
</dbReference>
<accession>A0A5P1R749</accession>
<keyword evidence="2" id="KW-0805">Transcription regulation</keyword>
<keyword evidence="7" id="KW-1185">Reference proteome</keyword>
<gene>
    <name evidence="6" type="ORF">F0U83_01585</name>
</gene>
<protein>
    <submittedName>
        <fullName evidence="6">LysR family transcriptional regulator</fullName>
    </submittedName>
</protein>
<dbReference type="FunFam" id="1.10.10.10:FF:000001">
    <property type="entry name" value="LysR family transcriptional regulator"/>
    <property type="match status" value="1"/>
</dbReference>
<dbReference type="KEGG" id="ncu:F0U83_01585"/>
<dbReference type="OrthoDB" id="9786526at2"/>
<dbReference type="PRINTS" id="PR00039">
    <property type="entry name" value="HTHLYSR"/>
</dbReference>
<dbReference type="GO" id="GO:0000976">
    <property type="term" value="F:transcription cis-regulatory region binding"/>
    <property type="evidence" value="ECO:0007669"/>
    <property type="project" value="TreeGrafter"/>
</dbReference>
<evidence type="ECO:0000313" key="7">
    <source>
        <dbReference type="Proteomes" id="UP000324760"/>
    </source>
</evidence>
<evidence type="ECO:0000256" key="3">
    <source>
        <dbReference type="ARBA" id="ARBA00023125"/>
    </source>
</evidence>
<evidence type="ECO:0000256" key="4">
    <source>
        <dbReference type="ARBA" id="ARBA00023163"/>
    </source>
</evidence>
<evidence type="ECO:0000313" key="6">
    <source>
        <dbReference type="EMBL" id="QEQ95499.1"/>
    </source>
</evidence>
<dbReference type="GO" id="GO:0003700">
    <property type="term" value="F:DNA-binding transcription factor activity"/>
    <property type="evidence" value="ECO:0007669"/>
    <property type="project" value="InterPro"/>
</dbReference>
<proteinExistence type="inferred from homology"/>
<dbReference type="Gene3D" id="1.10.10.10">
    <property type="entry name" value="Winged helix-like DNA-binding domain superfamily/Winged helix DNA-binding domain"/>
    <property type="match status" value="1"/>
</dbReference>
<keyword evidence="4" id="KW-0804">Transcription</keyword>
<dbReference type="InterPro" id="IPR000847">
    <property type="entry name" value="LysR_HTH_N"/>
</dbReference>
<comment type="similarity">
    <text evidence="1">Belongs to the LysR transcriptional regulatory family.</text>
</comment>
<dbReference type="SUPFAM" id="SSF46785">
    <property type="entry name" value="Winged helix' DNA-binding domain"/>
    <property type="match status" value="1"/>
</dbReference>
<dbReference type="InterPro" id="IPR005119">
    <property type="entry name" value="LysR_subst-bd"/>
</dbReference>
<dbReference type="PROSITE" id="PS50931">
    <property type="entry name" value="HTH_LYSR"/>
    <property type="match status" value="1"/>
</dbReference>
<feature type="domain" description="HTH lysR-type" evidence="5">
    <location>
        <begin position="1"/>
        <end position="58"/>
    </location>
</feature>
<dbReference type="Pfam" id="PF03466">
    <property type="entry name" value="LysR_substrate"/>
    <property type="match status" value="1"/>
</dbReference>
<dbReference type="AlphaFoldDB" id="A0A5P1R749"/>
<evidence type="ECO:0000256" key="1">
    <source>
        <dbReference type="ARBA" id="ARBA00009437"/>
    </source>
</evidence>
<dbReference type="Gene3D" id="3.40.190.290">
    <property type="match status" value="1"/>
</dbReference>
<name>A0A5P1R749_9GAMM</name>
<sequence>MRLRNLSTFIKVARLGSFHAAAQQLHTSQPAISARIAALEAELGVALLLRDKSGTQLTARGTQLLPYAEKLIAISQEMKAQISQEIPEKGSLRIGISDTLAHLWLTKLLKHWQTKHPLISFELTSDMTPILIRQLQNHQIDFALMVADQSTPADISVGQLSSYPQCWVCSPNLHHHSTPLSVADLATFPIISFPRDTRPWHYLHQLFNTLDEPPPIHTCSSVANMLKLIQQGVGIALLPIPLLEQPLSEGSLIKMETEQTPAELTFCYAWRQDDDRILPQQLAESSLAIMQIP</sequence>
<dbReference type="InterPro" id="IPR036388">
    <property type="entry name" value="WH-like_DNA-bd_sf"/>
</dbReference>
<dbReference type="CDD" id="cd05466">
    <property type="entry name" value="PBP2_LTTR_substrate"/>
    <property type="match status" value="1"/>
</dbReference>
<evidence type="ECO:0000256" key="2">
    <source>
        <dbReference type="ARBA" id="ARBA00023015"/>
    </source>
</evidence>
<dbReference type="PANTHER" id="PTHR30126">
    <property type="entry name" value="HTH-TYPE TRANSCRIPTIONAL REGULATOR"/>
    <property type="match status" value="1"/>
</dbReference>
<keyword evidence="3" id="KW-0238">DNA-binding</keyword>
<evidence type="ECO:0000259" key="5">
    <source>
        <dbReference type="PROSITE" id="PS50931"/>
    </source>
</evidence>
<dbReference type="SUPFAM" id="SSF53850">
    <property type="entry name" value="Periplasmic binding protein-like II"/>
    <property type="match status" value="1"/>
</dbReference>
<reference evidence="6 7" key="1">
    <citation type="journal article" date="2019" name="Biochem. Eng. J.">
        <title>Metabolic engineering of the marine bacteria Neptunomonas concharum for the production of acetoin and meso-2,3-butanediol from acetate.</title>
        <authorList>
            <person name="Li W."/>
            <person name="Pu N."/>
            <person name="Liu C.-X."/>
            <person name="Yuan Q.-P."/>
            <person name="Li Z.-J."/>
        </authorList>
    </citation>
    <scope>NUCLEOTIDE SEQUENCE [LARGE SCALE GENOMIC DNA]</scope>
    <source>
        <strain evidence="6 7">JCM17730</strain>
    </source>
</reference>
<dbReference type="InterPro" id="IPR036390">
    <property type="entry name" value="WH_DNA-bd_sf"/>
</dbReference>